<dbReference type="PANTHER" id="PTHR44757:SF2">
    <property type="entry name" value="BIOFILM ARCHITECTURE MAINTENANCE PROTEIN MBAA"/>
    <property type="match status" value="1"/>
</dbReference>
<dbReference type="InterPro" id="IPR003018">
    <property type="entry name" value="GAF"/>
</dbReference>
<name>F5RFF4_METUF</name>
<dbReference type="NCBIfam" id="TIGR00254">
    <property type="entry name" value="GGDEF"/>
    <property type="match status" value="1"/>
</dbReference>
<dbReference type="FunFam" id="3.30.70.270:FF:000001">
    <property type="entry name" value="Diguanylate cyclase domain protein"/>
    <property type="match status" value="1"/>
</dbReference>
<organism evidence="3 4">
    <name type="scientific">Methyloversatilis universalis (strain ATCC BAA-1314 / DSM 25237 / JCM 13912 / CCUG 52030 / FAM5)</name>
    <dbReference type="NCBI Taxonomy" id="1000565"/>
    <lineage>
        <taxon>Bacteria</taxon>
        <taxon>Pseudomonadati</taxon>
        <taxon>Pseudomonadota</taxon>
        <taxon>Betaproteobacteria</taxon>
        <taxon>Nitrosomonadales</taxon>
        <taxon>Sterolibacteriaceae</taxon>
        <taxon>Methyloversatilis</taxon>
    </lineage>
</organism>
<evidence type="ECO:0000259" key="2">
    <source>
        <dbReference type="PROSITE" id="PS50887"/>
    </source>
</evidence>
<dbReference type="PANTHER" id="PTHR44757">
    <property type="entry name" value="DIGUANYLATE CYCLASE DGCP"/>
    <property type="match status" value="1"/>
</dbReference>
<dbReference type="SUPFAM" id="SSF55073">
    <property type="entry name" value="Nucleotide cyclase"/>
    <property type="match status" value="1"/>
</dbReference>
<gene>
    <name evidence="3" type="ORF">METUNv1_03031</name>
</gene>
<dbReference type="Gene3D" id="3.30.450.20">
    <property type="entry name" value="PAS domain"/>
    <property type="match status" value="1"/>
</dbReference>
<dbReference type="SMART" id="SM00267">
    <property type="entry name" value="GGDEF"/>
    <property type="match status" value="1"/>
</dbReference>
<dbReference type="CDD" id="cd00130">
    <property type="entry name" value="PAS"/>
    <property type="match status" value="1"/>
</dbReference>
<dbReference type="InterPro" id="IPR052155">
    <property type="entry name" value="Biofilm_reg_signaling"/>
</dbReference>
<dbReference type="Gene3D" id="3.30.70.270">
    <property type="match status" value="1"/>
</dbReference>
<dbReference type="EMBL" id="AFHG01000053">
    <property type="protein sequence ID" value="EGK70806.1"/>
    <property type="molecule type" value="Genomic_DNA"/>
</dbReference>
<dbReference type="RefSeq" id="WP_008063145.1">
    <property type="nucleotide sequence ID" value="NZ_AFHG01000053.1"/>
</dbReference>
<evidence type="ECO:0000259" key="1">
    <source>
        <dbReference type="PROSITE" id="PS50112"/>
    </source>
</evidence>
<dbReference type="PROSITE" id="PS50887">
    <property type="entry name" value="GGDEF"/>
    <property type="match status" value="1"/>
</dbReference>
<feature type="domain" description="GGDEF" evidence="2">
    <location>
        <begin position="304"/>
        <end position="428"/>
    </location>
</feature>
<comment type="caution">
    <text evidence="3">The sequence shown here is derived from an EMBL/GenBank/DDBJ whole genome shotgun (WGS) entry which is preliminary data.</text>
</comment>
<dbReference type="OrthoDB" id="9812260at2"/>
<proteinExistence type="predicted"/>
<dbReference type="InterPro" id="IPR000014">
    <property type="entry name" value="PAS"/>
</dbReference>
<dbReference type="STRING" id="1000565.METUNv1_03031"/>
<feature type="domain" description="PAS" evidence="1">
    <location>
        <begin position="5"/>
        <end position="75"/>
    </location>
</feature>
<dbReference type="InterPro" id="IPR043128">
    <property type="entry name" value="Rev_trsase/Diguanyl_cyclase"/>
</dbReference>
<dbReference type="Gene3D" id="3.30.450.40">
    <property type="match status" value="1"/>
</dbReference>
<sequence length="428" mass="47406">MDIQRSAPLEAVMDLLLDAVCVVDREGHFLFVSAAFERIFGYRCDEVVGRAMIEYVLPEDRERTLRAAAEIMSGEPKLSFENRYVRKDGRVVHVMWSARWSENEQVRVAVAHDITARKRAESMQTAMYAMSEAAHVATDPFELLALAHRIVADLLPADRAMVAVRNDTDGALNIAYAADAQGLPADALPARCLEFCEDIVRRGEPEMRALDDGEQWLGAPLSSADDRLGAIALKRRAGGPLFAVRDRDLLHFVATQIATALERMRLQTRLRRMAQYDALTGLPNRALLHDRIDTAIAVARRARGRLALLYLDLNRFKDVNDTLGHAAGDQLLQEIAQRLRRAVRDADTVARLGGDEFVVLLGDLTQAADAAHVADKIGEALRPPFVVEGRELEVSASIGVAHWPEDGDGTKELLLTADAAMYAAKRRR</sequence>
<dbReference type="NCBIfam" id="TIGR00229">
    <property type="entry name" value="sensory_box"/>
    <property type="match status" value="1"/>
</dbReference>
<evidence type="ECO:0000313" key="3">
    <source>
        <dbReference type="EMBL" id="EGK70806.1"/>
    </source>
</evidence>
<dbReference type="eggNOG" id="COG2203">
    <property type="taxonomic scope" value="Bacteria"/>
</dbReference>
<protein>
    <submittedName>
        <fullName evidence="3">PAS:GGDEF domain protein</fullName>
    </submittedName>
</protein>
<dbReference type="CDD" id="cd01949">
    <property type="entry name" value="GGDEF"/>
    <property type="match status" value="1"/>
</dbReference>
<dbReference type="GO" id="GO:0003824">
    <property type="term" value="F:catalytic activity"/>
    <property type="evidence" value="ECO:0007669"/>
    <property type="project" value="UniProtKB-ARBA"/>
</dbReference>
<dbReference type="PROSITE" id="PS50112">
    <property type="entry name" value="PAS"/>
    <property type="match status" value="1"/>
</dbReference>
<dbReference type="Pfam" id="PF00989">
    <property type="entry name" value="PAS"/>
    <property type="match status" value="1"/>
</dbReference>
<keyword evidence="4" id="KW-1185">Reference proteome</keyword>
<dbReference type="GO" id="GO:0006355">
    <property type="term" value="P:regulation of DNA-templated transcription"/>
    <property type="evidence" value="ECO:0007669"/>
    <property type="project" value="InterPro"/>
</dbReference>
<dbReference type="InterPro" id="IPR013767">
    <property type="entry name" value="PAS_fold"/>
</dbReference>
<dbReference type="AlphaFoldDB" id="F5RFF4"/>
<dbReference type="Pfam" id="PF13492">
    <property type="entry name" value="GAF_3"/>
    <property type="match status" value="1"/>
</dbReference>
<dbReference type="InterPro" id="IPR000160">
    <property type="entry name" value="GGDEF_dom"/>
</dbReference>
<dbReference type="SUPFAM" id="SSF55785">
    <property type="entry name" value="PYP-like sensor domain (PAS domain)"/>
    <property type="match status" value="1"/>
</dbReference>
<reference evidence="3 4" key="1">
    <citation type="journal article" date="2011" name="J. Bacteriol.">
        <title>Genome sequence of Methyloversatilis universalis FAM5T, a methylotrophic representative of the order Rhodocyclales.</title>
        <authorList>
            <person name="Kittichotirat W."/>
            <person name="Good N.M."/>
            <person name="Hall R."/>
            <person name="Bringel F."/>
            <person name="Lajus A."/>
            <person name="Medigue C."/>
            <person name="Smalley N.E."/>
            <person name="Beck D."/>
            <person name="Bumgarner R."/>
            <person name="Vuilleumier S."/>
            <person name="Kalyuzhnaya M.G."/>
        </authorList>
    </citation>
    <scope>NUCLEOTIDE SEQUENCE [LARGE SCALE GENOMIC DNA]</scope>
    <source>
        <strain evidence="4">ATCC BAA-1314 / JCM 13912 / FAM5</strain>
    </source>
</reference>
<dbReference type="SMART" id="SM00091">
    <property type="entry name" value="PAS"/>
    <property type="match status" value="1"/>
</dbReference>
<dbReference type="Proteomes" id="UP000005019">
    <property type="component" value="Unassembled WGS sequence"/>
</dbReference>
<dbReference type="InterPro" id="IPR029787">
    <property type="entry name" value="Nucleotide_cyclase"/>
</dbReference>
<evidence type="ECO:0000313" key="4">
    <source>
        <dbReference type="Proteomes" id="UP000005019"/>
    </source>
</evidence>
<dbReference type="InterPro" id="IPR029016">
    <property type="entry name" value="GAF-like_dom_sf"/>
</dbReference>
<dbReference type="SUPFAM" id="SSF55781">
    <property type="entry name" value="GAF domain-like"/>
    <property type="match status" value="1"/>
</dbReference>
<dbReference type="InterPro" id="IPR035965">
    <property type="entry name" value="PAS-like_dom_sf"/>
</dbReference>
<dbReference type="Pfam" id="PF00990">
    <property type="entry name" value="GGDEF"/>
    <property type="match status" value="1"/>
</dbReference>
<dbReference type="eggNOG" id="COG2199">
    <property type="taxonomic scope" value="Bacteria"/>
</dbReference>
<accession>F5RFF4</accession>